<dbReference type="AlphaFoldDB" id="A0AAU8HLA5"/>
<gene>
    <name evidence="3" type="ORF">ABUL08_11380</name>
    <name evidence="2" type="ORF">VK199_11330</name>
</gene>
<feature type="region of interest" description="Disordered" evidence="1">
    <location>
        <begin position="42"/>
        <end position="62"/>
    </location>
</feature>
<dbReference type="EMBL" id="CP157762">
    <property type="protein sequence ID" value="XBP95957.1"/>
    <property type="molecule type" value="Genomic_DNA"/>
</dbReference>
<dbReference type="RefSeq" id="WP_350937242.1">
    <property type="nucleotide sequence ID" value="NZ_CP157762.1"/>
</dbReference>
<evidence type="ECO:0000313" key="2">
    <source>
        <dbReference type="EMBL" id="XBP95957.1"/>
    </source>
</evidence>
<reference evidence="2" key="1">
    <citation type="submission" date="2024-01" db="EMBL/GenBank/DDBJ databases">
        <title>The genome sequence of Micromonospora mangrovi CCTCC AA 2012012.</title>
        <authorList>
            <person name="Gao J."/>
        </authorList>
    </citation>
    <scope>NUCLEOTIDE SEQUENCE</scope>
    <source>
        <strain evidence="2">CCTCC AA 2012012</strain>
    </source>
</reference>
<feature type="compositionally biased region" description="Basic and acidic residues" evidence="1">
    <location>
        <begin position="1"/>
        <end position="19"/>
    </location>
</feature>
<evidence type="ECO:0000256" key="1">
    <source>
        <dbReference type="SAM" id="MobiDB-lite"/>
    </source>
</evidence>
<name>A0AAU8HLA5_9ACTN</name>
<sequence length="94" mass="10183">MPGSDRGNDPHGVDHDRRVTGIPDRHRRHVEPVGAYAELWPALPDGGGATDGSAARWAGDPWPALPDDREVWTPPAPARDAAHLRRLAREQDGG</sequence>
<reference evidence="3" key="2">
    <citation type="submission" date="2024-06" db="EMBL/GenBank/DDBJ databases">
        <title>Micromonospora mangrovi CCTCC AA 2012012 genome sequences.</title>
        <authorList>
            <person name="Gao J."/>
        </authorList>
    </citation>
    <scope>NUCLEOTIDE SEQUENCE</scope>
    <source>
        <strain evidence="3">CCTCC AA 2012012</strain>
    </source>
</reference>
<proteinExistence type="predicted"/>
<feature type="region of interest" description="Disordered" evidence="1">
    <location>
        <begin position="1"/>
        <end position="25"/>
    </location>
</feature>
<protein>
    <submittedName>
        <fullName evidence="3">Uncharacterized protein</fullName>
    </submittedName>
</protein>
<evidence type="ECO:0000313" key="3">
    <source>
        <dbReference type="EMBL" id="XCH76661.1"/>
    </source>
</evidence>
<organism evidence="3">
    <name type="scientific">Micromonospora sp. CCTCC AA 2012012</name>
    <dbReference type="NCBI Taxonomy" id="3111921"/>
    <lineage>
        <taxon>Bacteria</taxon>
        <taxon>Bacillati</taxon>
        <taxon>Actinomycetota</taxon>
        <taxon>Actinomycetes</taxon>
        <taxon>Micromonosporales</taxon>
        <taxon>Micromonosporaceae</taxon>
        <taxon>Micromonospora</taxon>
    </lineage>
</organism>
<dbReference type="EMBL" id="CP159342">
    <property type="protein sequence ID" value="XCH76661.1"/>
    <property type="molecule type" value="Genomic_DNA"/>
</dbReference>
<accession>A0AAU8HLA5</accession>